<proteinExistence type="inferred from homology"/>
<dbReference type="PROSITE" id="PS50158">
    <property type="entry name" value="ZF_CCHC"/>
    <property type="match status" value="1"/>
</dbReference>
<keyword evidence="7 12" id="KW-1133">Transmembrane helix</keyword>
<keyword evidence="9" id="KW-0862">Zinc</keyword>
<reference evidence="14" key="1">
    <citation type="submission" date="2018-01" db="EMBL/GenBank/DDBJ databases">
        <authorList>
            <person name="Mao J.F."/>
        </authorList>
    </citation>
    <scope>NUCLEOTIDE SEQUENCE</scope>
    <source>
        <strain evidence="14">Huo1</strain>
        <tissue evidence="14">Leaf</tissue>
    </source>
</reference>
<feature type="repeat" description="PPR" evidence="10">
    <location>
        <begin position="360"/>
        <end position="394"/>
    </location>
</feature>
<sequence>MSRRVLNSGLLFPVKFLNSLKPFYRFFSTDEIFLEGLTAADGNLEGLLTDDEALYSAPLDAPAQYLSFLKESIFDAKAEVFESVKCSTDAISIINTIKSTNDGLGEESQKFLRQFRAKLDGNLVVDVLRNVQNPELGFRFFMWAGRQIGYSHNVTVYEALLELLGGGRDERVDDHFLLEIKGDDGEVLGRLLNVLIRKCCHGGMWNLALEELGRLKDFGYKPSRATYNALVRVFLEAGKVDTALLLHREMLSLGFKMESHILGSFVHFLCKIGKWRDALTMIETEEVQPDTLLYTKMIMGLCEGSFFEEAMEFLHRMRVDSCVPNVVTYRVLLCGCLNKGKLGRCKRVLSMMIAEGCYPSTRIFCSLVHAYCKSGDHSYAYKLFKKMVECGCKPGYVVYNILIGSICGGDSLPSPDMLELAEKAYSEILVARLALNRVNVSNFARCLCGAGKYEKSYRVIHEMMGNGFVPEAGTYNKVIGFFCDASKVDKALLLFKEMKENGVVPNVYTYSIMIDRFCKVGLIQQARCWFEEMMRDGCPPTVVTYTALIHAYLKVRKISDANEIFEMMLTQGCQPNVITFTAMIDGYCKAGQIEKAGAIYERMRGNLDVHDVDMYFRISDNSNNEPNVVTHGALIDGLCKVHRVKEANKILDAMMAQNCEPNDVVYDALIDGFCKVGKLDEAQEVFAKMSERGYTPNVYTYSSLIDRLFKEKRLDLALKVLAKMLENSCMPNVITYTEMVDGLCKNGKTAEAYKLMLMMEEKGCNPNVVTYTAMIDGFGVTGRVDKCLELFQEMTKKGCAPNFVTYRVLIKHCCGVGRLDEAYQLLEEMKQTYWPSRLANYQKVVEGFSKDFMMSHELVNEMGNDDAVPLIPAYKVLIDSFRKAGRLEMALQLHQEFSSLSPCSSMHKNVCSSLIESLTASGKIDEAFELYTDMIGKGNVPEFAVIVDLVKGLLKVNRWGDALLLSESLCHMKMATRWSTMRREYAIAELLANSDTELDELNEFSENAERKMELMELILECSKLLLELISYSKDDLLHCWKCKSTGHAWKDCGCREGNLRWKKPIEEMVCEQSPLLLLHSQFIEYNSLLSLPKQMRMMKTLNCKKFFTKPTLLGLALGQFLSLLITSTGFSSSELANRGINAPTSQSFLNYVLLVIVYGSLLLYRRKPLKAKWYYYILLGLVDVEANFLVVKAYQYTSITSVMLLDCWTIPCVLFLTRFFLKTKYRFRKFIGIAICVAGLVTVVFSDVHAADRSRGSGPLKGDLLVIAGATLYGVSNVSEASACSILHSEMQISISIEVNARHDERINNAKSVVADFGYVVDWMYFVAFAAVTLGLIVYSV</sequence>
<dbReference type="InterPro" id="IPR002885">
    <property type="entry name" value="PPR_rpt"/>
</dbReference>
<dbReference type="GO" id="GO:0006396">
    <property type="term" value="P:RNA processing"/>
    <property type="evidence" value="ECO:0007669"/>
    <property type="project" value="TreeGrafter"/>
</dbReference>
<dbReference type="GO" id="GO:0005739">
    <property type="term" value="C:mitochondrion"/>
    <property type="evidence" value="ECO:0007669"/>
    <property type="project" value="TreeGrafter"/>
</dbReference>
<feature type="domain" description="CCHC-type" evidence="13">
    <location>
        <begin position="1039"/>
        <end position="1052"/>
    </location>
</feature>
<dbReference type="InterPro" id="IPR051114">
    <property type="entry name" value="Mito_RNA_Proc_CCM1"/>
</dbReference>
<feature type="repeat" description="PPR" evidence="10">
    <location>
        <begin position="506"/>
        <end position="540"/>
    </location>
</feature>
<feature type="repeat" description="PPR" evidence="10">
    <location>
        <begin position="662"/>
        <end position="696"/>
    </location>
</feature>
<dbReference type="InterPro" id="IPR037185">
    <property type="entry name" value="EmrE-like"/>
</dbReference>
<dbReference type="GO" id="GO:0022857">
    <property type="term" value="F:transmembrane transporter activity"/>
    <property type="evidence" value="ECO:0007669"/>
    <property type="project" value="InterPro"/>
</dbReference>
<dbReference type="GO" id="GO:0003729">
    <property type="term" value="F:mRNA binding"/>
    <property type="evidence" value="ECO:0007669"/>
    <property type="project" value="TreeGrafter"/>
</dbReference>
<dbReference type="EMBL" id="PNBA02000005">
    <property type="protein sequence ID" value="KAG6422859.1"/>
    <property type="molecule type" value="Genomic_DNA"/>
</dbReference>
<feature type="repeat" description="PPR" evidence="10">
    <location>
        <begin position="576"/>
        <end position="606"/>
    </location>
</feature>
<accession>A0A8X8Y1K1</accession>
<feature type="coiled-coil region" evidence="11">
    <location>
        <begin position="991"/>
        <end position="1018"/>
    </location>
</feature>
<evidence type="ECO:0000256" key="7">
    <source>
        <dbReference type="ARBA" id="ARBA00022989"/>
    </source>
</evidence>
<evidence type="ECO:0000256" key="11">
    <source>
        <dbReference type="SAM" id="Coils"/>
    </source>
</evidence>
<feature type="repeat" description="PPR" evidence="10">
    <location>
        <begin position="627"/>
        <end position="661"/>
    </location>
</feature>
<feature type="transmembrane region" description="Helical" evidence="12">
    <location>
        <begin position="1200"/>
        <end position="1221"/>
    </location>
</feature>
<keyword evidence="5 12" id="KW-0812">Transmembrane</keyword>
<comment type="similarity">
    <text evidence="3">Belongs to the SLC35F solute transporter family.</text>
</comment>
<dbReference type="PROSITE" id="PS51375">
    <property type="entry name" value="PPR"/>
    <property type="match status" value="16"/>
</dbReference>
<feature type="repeat" description="PPR" evidence="10">
    <location>
        <begin position="541"/>
        <end position="575"/>
    </location>
</feature>
<keyword evidence="9" id="KW-0863">Zinc-finger</keyword>
<evidence type="ECO:0000256" key="1">
    <source>
        <dbReference type="ARBA" id="ARBA00004141"/>
    </source>
</evidence>
<evidence type="ECO:0000256" key="8">
    <source>
        <dbReference type="ARBA" id="ARBA00023136"/>
    </source>
</evidence>
<evidence type="ECO:0000313" key="14">
    <source>
        <dbReference type="EMBL" id="KAG6422859.1"/>
    </source>
</evidence>
<feature type="transmembrane region" description="Helical" evidence="12">
    <location>
        <begin position="1323"/>
        <end position="1340"/>
    </location>
</feature>
<dbReference type="GO" id="GO:0008270">
    <property type="term" value="F:zinc ion binding"/>
    <property type="evidence" value="ECO:0007669"/>
    <property type="project" value="UniProtKB-KW"/>
</dbReference>
<dbReference type="NCBIfam" id="TIGR00756">
    <property type="entry name" value="PPR"/>
    <property type="match status" value="16"/>
</dbReference>
<evidence type="ECO:0000256" key="10">
    <source>
        <dbReference type="PROSITE-ProRule" id="PRU00708"/>
    </source>
</evidence>
<dbReference type="PANTHER" id="PTHR47934:SF28">
    <property type="entry name" value="OS04G0488500 PROTEIN"/>
    <property type="match status" value="1"/>
</dbReference>
<keyword evidence="8 12" id="KW-0472">Membrane</keyword>
<dbReference type="PANTHER" id="PTHR47934">
    <property type="entry name" value="PENTATRICOPEPTIDE REPEAT-CONTAINING PROTEIN PET309, MITOCHONDRIAL"/>
    <property type="match status" value="1"/>
</dbReference>
<feature type="repeat" description="PPR" evidence="10">
    <location>
        <begin position="767"/>
        <end position="801"/>
    </location>
</feature>
<dbReference type="InterPro" id="IPR011990">
    <property type="entry name" value="TPR-like_helical_dom_sf"/>
</dbReference>
<evidence type="ECO:0000256" key="2">
    <source>
        <dbReference type="ARBA" id="ARBA00007626"/>
    </source>
</evidence>
<evidence type="ECO:0000256" key="4">
    <source>
        <dbReference type="ARBA" id="ARBA00022448"/>
    </source>
</evidence>
<feature type="repeat" description="PPR" evidence="10">
    <location>
        <begin position="436"/>
        <end position="470"/>
    </location>
</feature>
<evidence type="ECO:0000256" key="6">
    <source>
        <dbReference type="ARBA" id="ARBA00022737"/>
    </source>
</evidence>
<protein>
    <recommendedName>
        <fullName evidence="13">CCHC-type domain-containing protein</fullName>
    </recommendedName>
</protein>
<keyword evidence="6" id="KW-0677">Repeat</keyword>
<evidence type="ECO:0000259" key="13">
    <source>
        <dbReference type="PROSITE" id="PS50158"/>
    </source>
</evidence>
<gene>
    <name evidence="14" type="ORF">SASPL_113241</name>
</gene>
<feature type="repeat" description="PPR" evidence="10">
    <location>
        <begin position="290"/>
        <end position="324"/>
    </location>
</feature>
<comment type="subcellular location">
    <subcellularLocation>
        <location evidence="1">Membrane</location>
        <topology evidence="1">Multi-pass membrane protein</topology>
    </subcellularLocation>
</comment>
<feature type="repeat" description="PPR" evidence="10">
    <location>
        <begin position="732"/>
        <end position="766"/>
    </location>
</feature>
<feature type="transmembrane region" description="Helical" evidence="12">
    <location>
        <begin position="1148"/>
        <end position="1164"/>
    </location>
</feature>
<dbReference type="SUPFAM" id="SSF103481">
    <property type="entry name" value="Multidrug resistance efflux transporter EmrE"/>
    <property type="match status" value="1"/>
</dbReference>
<feature type="repeat" description="PPR" evidence="10">
    <location>
        <begin position="802"/>
        <end position="836"/>
    </location>
</feature>
<dbReference type="Proteomes" id="UP000298416">
    <property type="component" value="Unassembled WGS sequence"/>
</dbReference>
<evidence type="ECO:0000256" key="9">
    <source>
        <dbReference type="PROSITE-ProRule" id="PRU00047"/>
    </source>
</evidence>
<dbReference type="GO" id="GO:0016020">
    <property type="term" value="C:membrane"/>
    <property type="evidence" value="ECO:0007669"/>
    <property type="project" value="UniProtKB-SubCell"/>
</dbReference>
<comment type="caution">
    <text evidence="14">The sequence shown here is derived from an EMBL/GenBank/DDBJ whole genome shotgun (WGS) entry which is preliminary data.</text>
</comment>
<keyword evidence="15" id="KW-1185">Reference proteome</keyword>
<feature type="repeat" description="PPR" evidence="10">
    <location>
        <begin position="223"/>
        <end position="257"/>
    </location>
</feature>
<evidence type="ECO:0000256" key="5">
    <source>
        <dbReference type="ARBA" id="ARBA00022692"/>
    </source>
</evidence>
<evidence type="ECO:0000313" key="15">
    <source>
        <dbReference type="Proteomes" id="UP000298416"/>
    </source>
</evidence>
<dbReference type="Pfam" id="PF13041">
    <property type="entry name" value="PPR_2"/>
    <property type="match status" value="6"/>
</dbReference>
<keyword evidence="4" id="KW-0813">Transport</keyword>
<keyword evidence="11" id="KW-0175">Coiled coil</keyword>
<dbReference type="Gene3D" id="1.25.40.10">
    <property type="entry name" value="Tetratricopeptide repeat domain"/>
    <property type="match status" value="9"/>
</dbReference>
<comment type="similarity">
    <text evidence="2">Belongs to the PPR family. P subfamily.</text>
</comment>
<reference evidence="14" key="2">
    <citation type="submission" date="2020-08" db="EMBL/GenBank/DDBJ databases">
        <title>Plant Genome Project.</title>
        <authorList>
            <person name="Zhang R.-G."/>
        </authorList>
    </citation>
    <scope>NUCLEOTIDE SEQUENCE</scope>
    <source>
        <strain evidence="14">Huo1</strain>
        <tissue evidence="14">Leaf</tissue>
    </source>
</reference>
<feature type="repeat" description="PPR" evidence="10">
    <location>
        <begin position="907"/>
        <end position="941"/>
    </location>
</feature>
<dbReference type="InterPro" id="IPR001878">
    <property type="entry name" value="Znf_CCHC"/>
</dbReference>
<dbReference type="Pfam" id="PF12854">
    <property type="entry name" value="PPR_1"/>
    <property type="match status" value="2"/>
</dbReference>
<dbReference type="SUPFAM" id="SSF48452">
    <property type="entry name" value="TPR-like"/>
    <property type="match status" value="1"/>
</dbReference>
<feature type="repeat" description="PPR" evidence="10">
    <location>
        <begin position="325"/>
        <end position="359"/>
    </location>
</feature>
<feature type="repeat" description="PPR" evidence="10">
    <location>
        <begin position="471"/>
        <end position="505"/>
    </location>
</feature>
<evidence type="ECO:0000256" key="12">
    <source>
        <dbReference type="SAM" id="Phobius"/>
    </source>
</evidence>
<keyword evidence="9" id="KW-0479">Metal-binding</keyword>
<feature type="transmembrane region" description="Helical" evidence="12">
    <location>
        <begin position="1230"/>
        <end position="1251"/>
    </location>
</feature>
<evidence type="ECO:0000256" key="3">
    <source>
        <dbReference type="ARBA" id="ARBA00007863"/>
    </source>
</evidence>
<feature type="repeat" description="PPR" evidence="10">
    <location>
        <begin position="697"/>
        <end position="731"/>
    </location>
</feature>
<dbReference type="Pfam" id="PF01535">
    <property type="entry name" value="PPR"/>
    <property type="match status" value="4"/>
</dbReference>
<dbReference type="Pfam" id="PF06027">
    <property type="entry name" value="SLC35F"/>
    <property type="match status" value="1"/>
</dbReference>
<name>A0A8X8Y1K1_SALSN</name>
<dbReference type="InterPro" id="IPR009262">
    <property type="entry name" value="SLC35_F1/F2/F6"/>
</dbReference>
<organism evidence="14">
    <name type="scientific">Salvia splendens</name>
    <name type="common">Scarlet sage</name>
    <dbReference type="NCBI Taxonomy" id="180675"/>
    <lineage>
        <taxon>Eukaryota</taxon>
        <taxon>Viridiplantae</taxon>
        <taxon>Streptophyta</taxon>
        <taxon>Embryophyta</taxon>
        <taxon>Tracheophyta</taxon>
        <taxon>Spermatophyta</taxon>
        <taxon>Magnoliopsida</taxon>
        <taxon>eudicotyledons</taxon>
        <taxon>Gunneridae</taxon>
        <taxon>Pentapetalae</taxon>
        <taxon>asterids</taxon>
        <taxon>lamiids</taxon>
        <taxon>Lamiales</taxon>
        <taxon>Lamiaceae</taxon>
        <taxon>Nepetoideae</taxon>
        <taxon>Mentheae</taxon>
        <taxon>Salviinae</taxon>
        <taxon>Salvia</taxon>
        <taxon>Salvia subgen. Calosphace</taxon>
        <taxon>core Calosphace</taxon>
    </lineage>
</organism>
<dbReference type="GO" id="GO:0007005">
    <property type="term" value="P:mitochondrion organization"/>
    <property type="evidence" value="ECO:0007669"/>
    <property type="project" value="TreeGrafter"/>
</dbReference>
<feature type="transmembrane region" description="Helical" evidence="12">
    <location>
        <begin position="1173"/>
        <end position="1194"/>
    </location>
</feature>